<evidence type="ECO:0000313" key="11">
    <source>
        <dbReference type="EMBL" id="KUK90230.1"/>
    </source>
</evidence>
<evidence type="ECO:0000313" key="9">
    <source>
        <dbReference type="EMBL" id="HCO70307.1"/>
    </source>
</evidence>
<comment type="similarity">
    <text evidence="7">Belongs to the binding-protein-dependent transport system permease family.</text>
</comment>
<reference evidence="10" key="1">
    <citation type="journal article" date="2015" name="MBio">
        <title>Genome-resolved metagenomic analysis reveals roles for candidate phyla and other microbial community members in biogeochemical transformations in oil reservoirs.</title>
        <authorList>
            <person name="Hu P."/>
            <person name="Tom L."/>
            <person name="Singh A."/>
            <person name="Thomas B.C."/>
            <person name="Baker B.J."/>
            <person name="Piceno Y.M."/>
            <person name="Andersen G.L."/>
            <person name="Banfield J.F."/>
        </authorList>
    </citation>
    <scope>NUCLEOTIDE SEQUENCE [LARGE SCALE GENOMIC DNA]</scope>
    <source>
        <strain evidence="10">46_47</strain>
        <strain evidence="11">46_70</strain>
    </source>
</reference>
<reference evidence="12 13" key="2">
    <citation type="journal article" date="2015" name="MBio">
        <title>Genome-Resolved Metagenomic Analysis Reveals Roles for Candidate Phyla and Other Microbial Community Members in Biogeochemical Transformations in Oil Reservoirs.</title>
        <authorList>
            <person name="Hu P."/>
            <person name="Tom L."/>
            <person name="Singh A."/>
            <person name="Thomas B.C."/>
            <person name="Baker B.J."/>
            <person name="Piceno Y.M."/>
            <person name="Andersen G.L."/>
            <person name="Banfield J.F."/>
        </authorList>
    </citation>
    <scope>NUCLEOTIDE SEQUENCE [LARGE SCALE GENOMIC DNA]</scope>
</reference>
<evidence type="ECO:0000313" key="14">
    <source>
        <dbReference type="Proteomes" id="UP000264215"/>
    </source>
</evidence>
<evidence type="ECO:0000313" key="10">
    <source>
        <dbReference type="EMBL" id="KUK68223.1"/>
    </source>
</evidence>
<dbReference type="Gene3D" id="1.10.3720.10">
    <property type="entry name" value="MetI-like"/>
    <property type="match status" value="1"/>
</dbReference>
<protein>
    <submittedName>
        <fullName evidence="10">ABC-type sugar transport system, permease component</fullName>
    </submittedName>
    <submittedName>
        <fullName evidence="9">Carbohydrate ABC transporter permease</fullName>
    </submittedName>
</protein>
<evidence type="ECO:0000256" key="5">
    <source>
        <dbReference type="ARBA" id="ARBA00022989"/>
    </source>
</evidence>
<feature type="transmembrane region" description="Helical" evidence="7">
    <location>
        <begin position="16"/>
        <end position="38"/>
    </location>
</feature>
<evidence type="ECO:0000313" key="13">
    <source>
        <dbReference type="Proteomes" id="UP000055014"/>
    </source>
</evidence>
<dbReference type="PANTHER" id="PTHR43744:SF12">
    <property type="entry name" value="ABC TRANSPORTER PERMEASE PROTEIN MG189-RELATED"/>
    <property type="match status" value="1"/>
</dbReference>
<keyword evidence="2 7" id="KW-0813">Transport</keyword>
<feature type="transmembrane region" description="Helical" evidence="7">
    <location>
        <begin position="121"/>
        <end position="146"/>
    </location>
</feature>
<evidence type="ECO:0000256" key="3">
    <source>
        <dbReference type="ARBA" id="ARBA00022475"/>
    </source>
</evidence>
<evidence type="ECO:0000256" key="1">
    <source>
        <dbReference type="ARBA" id="ARBA00004651"/>
    </source>
</evidence>
<sequence length="292" mass="32381">MTSITAKNKKKLSKRVTAFIITVLLWAFAAFWFAPIFWMLSTSLKPTAAAVIETPPQWIPKNPTTENYQIIFAPSGGLSLIKATLNSVIVAVSTTLATLVLSIPAAYALSRLRFRGRMFIFWIYVTVLAFPAVLFLIPHFFIINGMGLSNSYLALILPGLGGTFGVFLLRQYMLDIPKELEDAAWIDGCSKFRFLISIVIPYIKPAMLVLSLMTFLGSWNSFLWPLLILSKSDKFTLPIALIRFSAGWGDPYRGIGPMMAGAFFSVAPSLIIFIAFHRHLMKGISLGSLGKE</sequence>
<comment type="caution">
    <text evidence="10">The sequence shown here is derived from an EMBL/GenBank/DDBJ whole genome shotgun (WGS) entry which is preliminary data.</text>
</comment>
<dbReference type="InterPro" id="IPR035906">
    <property type="entry name" value="MetI-like_sf"/>
</dbReference>
<dbReference type="PANTHER" id="PTHR43744">
    <property type="entry name" value="ABC TRANSPORTER PERMEASE PROTEIN MG189-RELATED-RELATED"/>
    <property type="match status" value="1"/>
</dbReference>
<dbReference type="PROSITE" id="PS50928">
    <property type="entry name" value="ABC_TM1"/>
    <property type="match status" value="1"/>
</dbReference>
<dbReference type="PATRIC" id="fig|1236046.5.peg.190"/>
<dbReference type="Proteomes" id="UP000055014">
    <property type="component" value="Unassembled WGS sequence"/>
</dbReference>
<keyword evidence="4 7" id="KW-0812">Transmembrane</keyword>
<dbReference type="GO" id="GO:0055085">
    <property type="term" value="P:transmembrane transport"/>
    <property type="evidence" value="ECO:0007669"/>
    <property type="project" value="InterPro"/>
</dbReference>
<keyword evidence="10" id="KW-0762">Sugar transport</keyword>
<evidence type="ECO:0000313" key="12">
    <source>
        <dbReference type="Proteomes" id="UP000054260"/>
    </source>
</evidence>
<dbReference type="EMBL" id="DQBS01000158">
    <property type="protein sequence ID" value="HCO70307.1"/>
    <property type="molecule type" value="Genomic_DNA"/>
</dbReference>
<feature type="transmembrane region" description="Helical" evidence="7">
    <location>
        <begin position="255"/>
        <end position="276"/>
    </location>
</feature>
<dbReference type="InterPro" id="IPR000515">
    <property type="entry name" value="MetI-like"/>
</dbReference>
<proteinExistence type="inferred from homology"/>
<evidence type="ECO:0000259" key="8">
    <source>
        <dbReference type="PROSITE" id="PS50928"/>
    </source>
</evidence>
<dbReference type="EMBL" id="LGGH01000028">
    <property type="protein sequence ID" value="KUK68223.1"/>
    <property type="molecule type" value="Genomic_DNA"/>
</dbReference>
<evidence type="ECO:0000256" key="2">
    <source>
        <dbReference type="ARBA" id="ARBA00022448"/>
    </source>
</evidence>
<keyword evidence="5 7" id="KW-1133">Transmembrane helix</keyword>
<dbReference type="Proteomes" id="UP000054260">
    <property type="component" value="Unassembled WGS sequence"/>
</dbReference>
<evidence type="ECO:0000256" key="7">
    <source>
        <dbReference type="RuleBase" id="RU363032"/>
    </source>
</evidence>
<dbReference type="Pfam" id="PF00528">
    <property type="entry name" value="BPD_transp_1"/>
    <property type="match status" value="1"/>
</dbReference>
<keyword evidence="3" id="KW-1003">Cell membrane</keyword>
<organism evidence="10 12">
    <name type="scientific">Mesotoga infera</name>
    <dbReference type="NCBI Taxonomy" id="1236046"/>
    <lineage>
        <taxon>Bacteria</taxon>
        <taxon>Thermotogati</taxon>
        <taxon>Thermotogota</taxon>
        <taxon>Thermotogae</taxon>
        <taxon>Kosmotogales</taxon>
        <taxon>Kosmotogaceae</taxon>
        <taxon>Mesotoga</taxon>
    </lineage>
</organism>
<feature type="transmembrane region" description="Helical" evidence="7">
    <location>
        <begin position="152"/>
        <end position="173"/>
    </location>
</feature>
<reference evidence="9 14" key="3">
    <citation type="journal article" date="2018" name="Nat. Biotechnol.">
        <title>A standardized bacterial taxonomy based on genome phylogeny substantially revises the tree of life.</title>
        <authorList>
            <person name="Parks D.H."/>
            <person name="Chuvochina M."/>
            <person name="Waite D.W."/>
            <person name="Rinke C."/>
            <person name="Skarshewski A."/>
            <person name="Chaumeil P.A."/>
            <person name="Hugenholtz P."/>
        </authorList>
    </citation>
    <scope>NUCLEOTIDE SEQUENCE [LARGE SCALE GENOMIC DNA]</scope>
    <source>
        <strain evidence="9">UBA9905</strain>
    </source>
</reference>
<feature type="transmembrane region" description="Helical" evidence="7">
    <location>
        <begin position="88"/>
        <end position="109"/>
    </location>
</feature>
<comment type="subcellular location">
    <subcellularLocation>
        <location evidence="1 7">Cell membrane</location>
        <topology evidence="1 7">Multi-pass membrane protein</topology>
    </subcellularLocation>
</comment>
<evidence type="ECO:0000256" key="6">
    <source>
        <dbReference type="ARBA" id="ARBA00023136"/>
    </source>
</evidence>
<dbReference type="EMBL" id="LGGW01000045">
    <property type="protein sequence ID" value="KUK90230.1"/>
    <property type="molecule type" value="Genomic_DNA"/>
</dbReference>
<evidence type="ECO:0000256" key="4">
    <source>
        <dbReference type="ARBA" id="ARBA00022692"/>
    </source>
</evidence>
<dbReference type="CDD" id="cd06261">
    <property type="entry name" value="TM_PBP2"/>
    <property type="match status" value="1"/>
</dbReference>
<dbReference type="SUPFAM" id="SSF161098">
    <property type="entry name" value="MetI-like"/>
    <property type="match status" value="1"/>
</dbReference>
<accession>A0A101H0R2</accession>
<feature type="transmembrane region" description="Helical" evidence="7">
    <location>
        <begin position="194"/>
        <end position="216"/>
    </location>
</feature>
<dbReference type="Proteomes" id="UP000264215">
    <property type="component" value="Unassembled WGS sequence"/>
</dbReference>
<gene>
    <name evidence="9" type="ORF">DIT26_07005</name>
    <name evidence="10" type="ORF">XD86_0318</name>
    <name evidence="11" type="ORF">XE02_0634</name>
</gene>
<dbReference type="GO" id="GO:0005886">
    <property type="term" value="C:plasma membrane"/>
    <property type="evidence" value="ECO:0007669"/>
    <property type="project" value="UniProtKB-SubCell"/>
</dbReference>
<feature type="domain" description="ABC transmembrane type-1" evidence="8">
    <location>
        <begin position="84"/>
        <end position="276"/>
    </location>
</feature>
<dbReference type="AlphaFoldDB" id="A0A101H0R2"/>
<keyword evidence="6 7" id="KW-0472">Membrane</keyword>
<name>A0A101H0R2_9BACT</name>